<sequence>MAGPETVPTTEELRNRSKLKIDKVDTLASEKAGLGSKEQAKSSKKTYGRTPEGKVFVVPQTHDMVSTLLSPTAPKNASDFVVLGIIALHIIALFALPTSTIRVNVLLFAFLFWRAAYNLGIGILLHSQSNHKALVYWARKSGIFSAERKHPLYNVIKREMTAKIHDKDYDFDTAPVEFNTWLVFRRLVDLILMCDFVSYSLFAIACIRVPEDESWAMGLGRWLGGFALIAFNLWVKLDAHRVVKDYAWYWGDFFFLIDQNLTFDGVFEMAPHPMYSVGYAGYYGLSLISASYTVLFVSLLAHAAQFAFLTVVENPHIDKTYNTPPQRHRRSTNETSTRPCSSDGSPRPMSPASINTILNSPVVDDELPPKIRPLIGELDLFRQTDLSTCLLLMYMILLTILTPESQMAKAMFVLHAAAWRVWLTAGIGSVLSSQSRNKGWVRHFVKVGEGRIEAWKEWRGIYHISLVGCWASFFMAGWKCYSVPEYWGYGTGFALLTHTVGALLIALQAWTASSIYESLGEFGWFYGDFFFDQQPKLTYSGIYRYLNNPERLIGCAALWGMVLVTSSAPILLLAIFSHVCTLLFIQLVERPHMEKLYGKELRREAGLVKTIKRAFPSPVMQSVGKLEERVDKVLAETRGAVEDFLIQVGPKFEQGVVGFVKDTKFMFSQYPAKLSITRLADDLKDYDVSLYKLDILNAQQKIPASTPVDPVTGKGRGQELGYKSLVVNYGESIHVKWTAAKNHSKEDWIGLYRIADNASREVTKVASMGRWVACCKDQHETEQADVGCLTQDIPAVNDDGEEVVTGKVVFGGDKTFWVEGSYEFRYHHGGKHSVMAISLPFEIVVPKPQSLPAPSDHEDTQVCWTDEAVMRGVEEHLLYLVKNCFDRDEEKGAPEDVEEEFILSPGGGREAEKYANRVVYAVKEAFGVDFAMEVVSADGNVKRLAWRICHAKKVLAPFSLSSTSENKSGNVRY</sequence>
<keyword evidence="17" id="KW-1185">Reference proteome</keyword>
<dbReference type="InterPro" id="IPR016219">
    <property type="entry name" value="Phosphatid-EA_MeTrfase_fun"/>
</dbReference>
<keyword evidence="12 13" id="KW-1208">Phospholipid metabolism</keyword>
<feature type="transmembrane region" description="Helical" evidence="13 14">
    <location>
        <begin position="77"/>
        <end position="96"/>
    </location>
</feature>
<keyword evidence="2 13" id="KW-0444">Lipid biosynthesis</keyword>
<feature type="region of interest" description="Disordered" evidence="15">
    <location>
        <begin position="30"/>
        <end position="49"/>
    </location>
</feature>
<keyword evidence="8 13" id="KW-1133">Transmembrane helix</keyword>
<feature type="transmembrane region" description="Helical" evidence="13 14">
    <location>
        <begin position="493"/>
        <end position="516"/>
    </location>
</feature>
<evidence type="ECO:0000256" key="9">
    <source>
        <dbReference type="ARBA" id="ARBA00023098"/>
    </source>
</evidence>
<dbReference type="Pfam" id="PF04191">
    <property type="entry name" value="PEMT"/>
    <property type="match status" value="2"/>
</dbReference>
<comment type="subcellular location">
    <subcellularLocation>
        <location evidence="1">Endomembrane system</location>
        <topology evidence="1">Multi-pass membrane protein</topology>
    </subcellularLocation>
    <subcellularLocation>
        <location evidence="13 14">Endoplasmic reticulum membrane</location>
        <topology evidence="13 14">Multi-pass membrane protein</topology>
    </subcellularLocation>
</comment>
<comment type="catalytic activity">
    <reaction evidence="13 14">
        <text>a 1,2-diacyl-sn-glycero-3-phosphoethanolamine + S-adenosyl-L-methionine = a 1,2-diacyl-sn-glycero-3-phospho-N-methylethanolamine + S-adenosyl-L-homocysteine + H(+)</text>
        <dbReference type="Rhea" id="RHEA:11164"/>
        <dbReference type="ChEBI" id="CHEBI:15378"/>
        <dbReference type="ChEBI" id="CHEBI:57856"/>
        <dbReference type="ChEBI" id="CHEBI:59789"/>
        <dbReference type="ChEBI" id="CHEBI:64573"/>
        <dbReference type="ChEBI" id="CHEBI:64612"/>
        <dbReference type="EC" id="2.1.1.17"/>
    </reaction>
</comment>
<dbReference type="EMBL" id="ML121527">
    <property type="protein sequence ID" value="RPB29355.1"/>
    <property type="molecule type" value="Genomic_DNA"/>
</dbReference>
<dbReference type="PANTHER" id="PTHR32138:SF0">
    <property type="entry name" value="PHOSPHATIDYLETHANOLAMINE N-METHYLTRANSFERASE"/>
    <property type="match status" value="1"/>
</dbReference>
<dbReference type="HAMAP" id="MF_03217">
    <property type="entry name" value="PEMT"/>
    <property type="match status" value="1"/>
</dbReference>
<evidence type="ECO:0000313" key="17">
    <source>
        <dbReference type="Proteomes" id="UP000267821"/>
    </source>
</evidence>
<dbReference type="Gene3D" id="1.20.120.1630">
    <property type="match status" value="1"/>
</dbReference>
<dbReference type="STRING" id="1051890.A0A3N4MN94"/>
<keyword evidence="7 13" id="KW-0256">Endoplasmic reticulum</keyword>
<evidence type="ECO:0000256" key="6">
    <source>
        <dbReference type="ARBA" id="ARBA00022692"/>
    </source>
</evidence>
<evidence type="ECO:0000256" key="12">
    <source>
        <dbReference type="ARBA" id="ARBA00023264"/>
    </source>
</evidence>
<feature type="transmembrane region" description="Helical" evidence="13 14">
    <location>
        <begin position="556"/>
        <end position="585"/>
    </location>
</feature>
<feature type="transmembrane region" description="Helical" evidence="13 14">
    <location>
        <begin position="187"/>
        <end position="207"/>
    </location>
</feature>
<dbReference type="EC" id="2.1.1.17" evidence="13 14"/>
<evidence type="ECO:0000256" key="7">
    <source>
        <dbReference type="ARBA" id="ARBA00022824"/>
    </source>
</evidence>
<dbReference type="FunCoup" id="A0A3N4MN94">
    <property type="interactions" value="60"/>
</dbReference>
<evidence type="ECO:0000256" key="13">
    <source>
        <dbReference type="HAMAP-Rule" id="MF_03217"/>
    </source>
</evidence>
<comment type="function">
    <text evidence="13 14">Catalyzes the first step of the methylation pathway of phosphatidylcholine biosynthesis, the SAM-dependent methylation of phosphatidylethanolamine (PE) to phosphatidylmonomethylethanolamine (PMME).</text>
</comment>
<keyword evidence="3 13" id="KW-0489">Methyltransferase</keyword>
<keyword evidence="4 13" id="KW-0808">Transferase</keyword>
<feature type="compositionally biased region" description="Polar residues" evidence="15">
    <location>
        <begin position="333"/>
        <end position="344"/>
    </location>
</feature>
<keyword evidence="9 13" id="KW-0443">Lipid metabolism</keyword>
<evidence type="ECO:0000256" key="4">
    <source>
        <dbReference type="ARBA" id="ARBA00022679"/>
    </source>
</evidence>
<evidence type="ECO:0000256" key="14">
    <source>
        <dbReference type="RuleBase" id="RU361122"/>
    </source>
</evidence>
<gene>
    <name evidence="16" type="ORF">L211DRAFT_832046</name>
</gene>
<evidence type="ECO:0000256" key="15">
    <source>
        <dbReference type="SAM" id="MobiDB-lite"/>
    </source>
</evidence>
<dbReference type="UniPathway" id="UPA00753"/>
<feature type="transmembrane region" description="Helical" evidence="13 14">
    <location>
        <begin position="219"/>
        <end position="235"/>
    </location>
</feature>
<dbReference type="InterPro" id="IPR007318">
    <property type="entry name" value="Phopholipid_MeTrfase"/>
</dbReference>
<feature type="transmembrane region" description="Helical" evidence="13 14">
    <location>
        <begin position="461"/>
        <end position="481"/>
    </location>
</feature>
<proteinExistence type="inferred from homology"/>
<dbReference type="PANTHER" id="PTHR32138">
    <property type="entry name" value="PHOSPHATIDYLETHANOLAMINE N-METHYLTRANSFERASE"/>
    <property type="match status" value="1"/>
</dbReference>
<evidence type="ECO:0000256" key="5">
    <source>
        <dbReference type="ARBA" id="ARBA00022691"/>
    </source>
</evidence>
<protein>
    <recommendedName>
        <fullName evidence="13 14">Phosphatidylethanolamine N-methyltransferase</fullName>
        <shortName evidence="13">PE methyltransferase</shortName>
        <shortName evidence="13 14">PEAMT</shortName>
        <shortName evidence="13">PEMT</shortName>
        <ecNumber evidence="13 14">2.1.1.17</ecNumber>
    </recommendedName>
</protein>
<evidence type="ECO:0000256" key="2">
    <source>
        <dbReference type="ARBA" id="ARBA00022516"/>
    </source>
</evidence>
<organism evidence="16 17">
    <name type="scientific">Terfezia boudieri ATCC MYA-4762</name>
    <dbReference type="NCBI Taxonomy" id="1051890"/>
    <lineage>
        <taxon>Eukaryota</taxon>
        <taxon>Fungi</taxon>
        <taxon>Dikarya</taxon>
        <taxon>Ascomycota</taxon>
        <taxon>Pezizomycotina</taxon>
        <taxon>Pezizomycetes</taxon>
        <taxon>Pezizales</taxon>
        <taxon>Pezizaceae</taxon>
        <taxon>Terfezia</taxon>
    </lineage>
</organism>
<keyword evidence="10 13" id="KW-0472">Membrane</keyword>
<evidence type="ECO:0000256" key="3">
    <source>
        <dbReference type="ARBA" id="ARBA00022603"/>
    </source>
</evidence>
<dbReference type="OrthoDB" id="4583at2759"/>
<dbReference type="GO" id="GO:0005789">
    <property type="term" value="C:endoplasmic reticulum membrane"/>
    <property type="evidence" value="ECO:0007669"/>
    <property type="project" value="UniProtKB-SubCell"/>
</dbReference>
<comment type="pathway">
    <text evidence="13 14">Phospholipid metabolism; phosphatidylcholine biosynthesis.</text>
</comment>
<dbReference type="InParanoid" id="A0A3N4MN94"/>
<feature type="transmembrane region" description="Helical" evidence="13 14">
    <location>
        <begin position="103"/>
        <end position="125"/>
    </location>
</feature>
<keyword evidence="11 13" id="KW-0594">Phospholipid biosynthesis</keyword>
<dbReference type="PROSITE" id="PS51598">
    <property type="entry name" value="SAM_CHO2"/>
    <property type="match status" value="1"/>
</dbReference>
<feature type="transmembrane region" description="Helical" evidence="13 14">
    <location>
        <begin position="279"/>
        <end position="301"/>
    </location>
</feature>
<dbReference type="Gene3D" id="2.60.40.2840">
    <property type="match status" value="1"/>
</dbReference>
<evidence type="ECO:0000313" key="16">
    <source>
        <dbReference type="EMBL" id="RPB29355.1"/>
    </source>
</evidence>
<feature type="region of interest" description="Disordered" evidence="15">
    <location>
        <begin position="320"/>
        <end position="352"/>
    </location>
</feature>
<name>A0A3N4MN94_9PEZI</name>
<evidence type="ECO:0000256" key="8">
    <source>
        <dbReference type="ARBA" id="ARBA00022989"/>
    </source>
</evidence>
<dbReference type="GO" id="GO:0004608">
    <property type="term" value="F:phosphatidylethanolamine N-methyltransferase activity"/>
    <property type="evidence" value="ECO:0007669"/>
    <property type="project" value="UniProtKB-UniRule"/>
</dbReference>
<evidence type="ECO:0000256" key="10">
    <source>
        <dbReference type="ARBA" id="ARBA00023136"/>
    </source>
</evidence>
<dbReference type="AlphaFoldDB" id="A0A3N4MN94"/>
<keyword evidence="6 13" id="KW-0812">Transmembrane</keyword>
<keyword evidence="5 13" id="KW-0949">S-adenosyl-L-methionine</keyword>
<comment type="caution">
    <text evidence="13 14">Lacks conserved residue(s) required for the propagation of feature annotation.</text>
</comment>
<evidence type="ECO:0000256" key="1">
    <source>
        <dbReference type="ARBA" id="ARBA00004127"/>
    </source>
</evidence>
<dbReference type="GO" id="GO:0032259">
    <property type="term" value="P:methylation"/>
    <property type="evidence" value="ECO:0007669"/>
    <property type="project" value="UniProtKB-KW"/>
</dbReference>
<dbReference type="PIRSF" id="PIRSF000383">
    <property type="entry name" value="PEAMT"/>
    <property type="match status" value="1"/>
</dbReference>
<reference evidence="16 17" key="1">
    <citation type="journal article" date="2018" name="Nat. Ecol. Evol.">
        <title>Pezizomycetes genomes reveal the molecular basis of ectomycorrhizal truffle lifestyle.</title>
        <authorList>
            <person name="Murat C."/>
            <person name="Payen T."/>
            <person name="Noel B."/>
            <person name="Kuo A."/>
            <person name="Morin E."/>
            <person name="Chen J."/>
            <person name="Kohler A."/>
            <person name="Krizsan K."/>
            <person name="Balestrini R."/>
            <person name="Da Silva C."/>
            <person name="Montanini B."/>
            <person name="Hainaut M."/>
            <person name="Levati E."/>
            <person name="Barry K.W."/>
            <person name="Belfiori B."/>
            <person name="Cichocki N."/>
            <person name="Clum A."/>
            <person name="Dockter R.B."/>
            <person name="Fauchery L."/>
            <person name="Guy J."/>
            <person name="Iotti M."/>
            <person name="Le Tacon F."/>
            <person name="Lindquist E.A."/>
            <person name="Lipzen A."/>
            <person name="Malagnac F."/>
            <person name="Mello A."/>
            <person name="Molinier V."/>
            <person name="Miyauchi S."/>
            <person name="Poulain J."/>
            <person name="Riccioni C."/>
            <person name="Rubini A."/>
            <person name="Sitrit Y."/>
            <person name="Splivallo R."/>
            <person name="Traeger S."/>
            <person name="Wang M."/>
            <person name="Zifcakova L."/>
            <person name="Wipf D."/>
            <person name="Zambonelli A."/>
            <person name="Paolocci F."/>
            <person name="Nowrousian M."/>
            <person name="Ottonello S."/>
            <person name="Baldrian P."/>
            <person name="Spatafora J.W."/>
            <person name="Henrissat B."/>
            <person name="Nagy L.G."/>
            <person name="Aury J.M."/>
            <person name="Wincker P."/>
            <person name="Grigoriev I.V."/>
            <person name="Bonfante P."/>
            <person name="Martin F.M."/>
        </authorList>
    </citation>
    <scope>NUCLEOTIDE SEQUENCE [LARGE SCALE GENOMIC DNA]</scope>
    <source>
        <strain evidence="16 17">ATCC MYA-4762</strain>
    </source>
</reference>
<accession>A0A3N4MN94</accession>
<dbReference type="Proteomes" id="UP000267821">
    <property type="component" value="Unassembled WGS sequence"/>
</dbReference>
<dbReference type="GO" id="GO:0006656">
    <property type="term" value="P:phosphatidylcholine biosynthetic process"/>
    <property type="evidence" value="ECO:0007669"/>
    <property type="project" value="UniProtKB-UniRule"/>
</dbReference>
<evidence type="ECO:0000256" key="11">
    <source>
        <dbReference type="ARBA" id="ARBA00023209"/>
    </source>
</evidence>
<comment type="similarity">
    <text evidence="13 14">Belongs to the class VI-like SAM-binding methyltransferase superfamily. CHO2 family.</text>
</comment>